<dbReference type="EMBL" id="VWOJ01000001">
    <property type="protein sequence ID" value="KAA5805199.1"/>
    <property type="molecule type" value="Genomic_DNA"/>
</dbReference>
<evidence type="ECO:0000313" key="2">
    <source>
        <dbReference type="Proteomes" id="UP000325122"/>
    </source>
</evidence>
<name>A0A5M6ZK68_9PROT</name>
<sequence>MKPECGAIAAHPGFAWRQDVERGLRGRRDGADAGLSAAFFAAGLRAAGFADVLAAGLAAAFEAAPVLAAEAARGLRVVLRADGSGAGSGAGSGSASAGAT</sequence>
<comment type="caution">
    <text evidence="1">The sequence shown here is derived from an EMBL/GenBank/DDBJ whole genome shotgun (WGS) entry which is preliminary data.</text>
</comment>
<gene>
    <name evidence="1" type="ORF">F1654_04230</name>
</gene>
<protein>
    <submittedName>
        <fullName evidence="1">Uncharacterized protein</fullName>
    </submittedName>
</protein>
<reference evidence="1 2" key="1">
    <citation type="submission" date="2019-09" db="EMBL/GenBank/DDBJ databases">
        <authorList>
            <person name="Kevbrin V."/>
            <person name="Grouzdev D.S."/>
        </authorList>
    </citation>
    <scope>NUCLEOTIDE SEQUENCE [LARGE SCALE GENOMIC DNA]</scope>
    <source>
        <strain evidence="1 2">G-192</strain>
    </source>
</reference>
<organism evidence="1 2">
    <name type="scientific">Alkalicaulis satelles</name>
    <dbReference type="NCBI Taxonomy" id="2609175"/>
    <lineage>
        <taxon>Bacteria</taxon>
        <taxon>Pseudomonadati</taxon>
        <taxon>Pseudomonadota</taxon>
        <taxon>Alphaproteobacteria</taxon>
        <taxon>Maricaulales</taxon>
        <taxon>Maricaulaceae</taxon>
        <taxon>Alkalicaulis</taxon>
    </lineage>
</organism>
<dbReference type="AlphaFoldDB" id="A0A5M6ZK68"/>
<keyword evidence="2" id="KW-1185">Reference proteome</keyword>
<accession>A0A5M6ZK68</accession>
<proteinExistence type="predicted"/>
<evidence type="ECO:0000313" key="1">
    <source>
        <dbReference type="EMBL" id="KAA5805199.1"/>
    </source>
</evidence>
<dbReference type="Proteomes" id="UP000325122">
    <property type="component" value="Unassembled WGS sequence"/>
</dbReference>